<comment type="caution">
    <text evidence="1">The sequence shown here is derived from an EMBL/GenBank/DDBJ whole genome shotgun (WGS) entry which is preliminary data.</text>
</comment>
<reference evidence="1 2" key="1">
    <citation type="submission" date="2019-05" db="EMBL/GenBank/DDBJ databases">
        <title>Another draft genome of Portunus trituberculatus and its Hox gene families provides insights of decapod evolution.</title>
        <authorList>
            <person name="Jeong J.-H."/>
            <person name="Song I."/>
            <person name="Kim S."/>
            <person name="Choi T."/>
            <person name="Kim D."/>
            <person name="Ryu S."/>
            <person name="Kim W."/>
        </authorList>
    </citation>
    <scope>NUCLEOTIDE SEQUENCE [LARGE SCALE GENOMIC DNA]</scope>
    <source>
        <tissue evidence="1">Muscle</tissue>
    </source>
</reference>
<dbReference type="EMBL" id="VSRR010003427">
    <property type="protein sequence ID" value="MPC36106.1"/>
    <property type="molecule type" value="Genomic_DNA"/>
</dbReference>
<organism evidence="1 2">
    <name type="scientific">Portunus trituberculatus</name>
    <name type="common">Swimming crab</name>
    <name type="synonym">Neptunus trituberculatus</name>
    <dbReference type="NCBI Taxonomy" id="210409"/>
    <lineage>
        <taxon>Eukaryota</taxon>
        <taxon>Metazoa</taxon>
        <taxon>Ecdysozoa</taxon>
        <taxon>Arthropoda</taxon>
        <taxon>Crustacea</taxon>
        <taxon>Multicrustacea</taxon>
        <taxon>Malacostraca</taxon>
        <taxon>Eumalacostraca</taxon>
        <taxon>Eucarida</taxon>
        <taxon>Decapoda</taxon>
        <taxon>Pleocyemata</taxon>
        <taxon>Brachyura</taxon>
        <taxon>Eubrachyura</taxon>
        <taxon>Portunoidea</taxon>
        <taxon>Portunidae</taxon>
        <taxon>Portuninae</taxon>
        <taxon>Portunus</taxon>
    </lineage>
</organism>
<proteinExistence type="predicted"/>
<protein>
    <submittedName>
        <fullName evidence="1">Uncharacterized protein</fullName>
    </submittedName>
</protein>
<name>A0A5B7ES92_PORTR</name>
<sequence length="106" mass="11754">MEQESAEALDNKHIVTVGCRGGLLRSPGNKETLLEALRDKSSNSKVLFMSDQQHTKGSSNYYELLAIDKNVPAPDFARHLANRRCSSACQELLGIPGSSEFSRRFQ</sequence>
<dbReference type="AlphaFoldDB" id="A0A5B7ES92"/>
<evidence type="ECO:0000313" key="1">
    <source>
        <dbReference type="EMBL" id="MPC36106.1"/>
    </source>
</evidence>
<dbReference type="Proteomes" id="UP000324222">
    <property type="component" value="Unassembled WGS sequence"/>
</dbReference>
<keyword evidence="2" id="KW-1185">Reference proteome</keyword>
<gene>
    <name evidence="1" type="ORF">E2C01_029554</name>
</gene>
<evidence type="ECO:0000313" key="2">
    <source>
        <dbReference type="Proteomes" id="UP000324222"/>
    </source>
</evidence>
<accession>A0A5B7ES92</accession>